<dbReference type="RefSeq" id="WP_369711704.1">
    <property type="nucleotide sequence ID" value="NZ_CP165644.1"/>
</dbReference>
<dbReference type="EMBL" id="CP165644">
    <property type="protein sequence ID" value="XDU67526.1"/>
    <property type="molecule type" value="Genomic_DNA"/>
</dbReference>
<proteinExistence type="predicted"/>
<sequence>MTKKLIFLFLTTMAVVIGCSTYSRRYKNMDEHKYRCGNGYCNNYNDRYDEMPCGHHMRNQRN</sequence>
<dbReference type="KEGG" id="lrug:AB8B22_03685"/>
<organism evidence="1">
    <name type="scientific">Leptotrichia rugosa</name>
    <dbReference type="NCBI Taxonomy" id="3239302"/>
    <lineage>
        <taxon>Bacteria</taxon>
        <taxon>Fusobacteriati</taxon>
        <taxon>Fusobacteriota</taxon>
        <taxon>Fusobacteriia</taxon>
        <taxon>Fusobacteriales</taxon>
        <taxon>Leptotrichiaceae</taxon>
        <taxon>Leptotrichia</taxon>
    </lineage>
</organism>
<reference evidence="1" key="1">
    <citation type="submission" date="2024-07" db="EMBL/GenBank/DDBJ databases">
        <authorList>
            <person name="Li X.-J."/>
            <person name="Wang X."/>
        </authorList>
    </citation>
    <scope>NUCLEOTIDE SEQUENCE</scope>
    <source>
        <strain evidence="1">HSP-334</strain>
    </source>
</reference>
<protein>
    <recommendedName>
        <fullName evidence="2">Lipoprotein</fullName>
    </recommendedName>
</protein>
<evidence type="ECO:0000313" key="1">
    <source>
        <dbReference type="EMBL" id="XDU67526.1"/>
    </source>
</evidence>
<name>A0AB39VHX3_9FUSO</name>
<dbReference type="AlphaFoldDB" id="A0AB39VHX3"/>
<accession>A0AB39VHX3</accession>
<evidence type="ECO:0008006" key="2">
    <source>
        <dbReference type="Google" id="ProtNLM"/>
    </source>
</evidence>
<dbReference type="PROSITE" id="PS51257">
    <property type="entry name" value="PROKAR_LIPOPROTEIN"/>
    <property type="match status" value="1"/>
</dbReference>
<gene>
    <name evidence="1" type="ORF">AB8B22_03685</name>
</gene>